<proteinExistence type="predicted"/>
<protein>
    <submittedName>
        <fullName evidence="3">Uncharacterized protein LOC136091363</fullName>
    </submittedName>
</protein>
<gene>
    <name evidence="3" type="primary">LOC136091363</name>
</gene>
<dbReference type="GeneID" id="136091363"/>
<evidence type="ECO:0000313" key="2">
    <source>
        <dbReference type="Proteomes" id="UP001652625"/>
    </source>
</evidence>
<dbReference type="RefSeq" id="XP_065674909.1">
    <property type="nucleotide sequence ID" value="XM_065818837.1"/>
</dbReference>
<feature type="chain" id="PRO_5046494851" evidence="1">
    <location>
        <begin position="16"/>
        <end position="439"/>
    </location>
</feature>
<evidence type="ECO:0000313" key="3">
    <source>
        <dbReference type="RefSeq" id="XP_065674909.1"/>
    </source>
</evidence>
<accession>A0ABM4DK47</accession>
<feature type="signal peptide" evidence="1">
    <location>
        <begin position="1"/>
        <end position="15"/>
    </location>
</feature>
<organism evidence="2 3">
    <name type="scientific">Hydra vulgaris</name>
    <name type="common">Hydra</name>
    <name type="synonym">Hydra attenuata</name>
    <dbReference type="NCBI Taxonomy" id="6087"/>
    <lineage>
        <taxon>Eukaryota</taxon>
        <taxon>Metazoa</taxon>
        <taxon>Cnidaria</taxon>
        <taxon>Hydrozoa</taxon>
        <taxon>Hydroidolina</taxon>
        <taxon>Anthoathecata</taxon>
        <taxon>Aplanulata</taxon>
        <taxon>Hydridae</taxon>
        <taxon>Hydra</taxon>
    </lineage>
</organism>
<sequence length="439" mass="50992">MYIIFLLLLFQNISCLKLYSMENITQIKPNQLLTILTNFPKEYEISFDFKPTSYLNQWESIIHFTIGGNYANYGDRSPGVWISPYNDLYFASAINGSSSNEIYSTIIPPINEWIKVKISQIKLKSQYIYTIDIANNKIYSTQNTLSKNFSHVKVYMSDPWYSAQPGFIRNLTIVEMLSDRYIHYEPLIKFNISGQLNINFLFLNTTISYAYETGDVAYNLTWKYMLPYFSKISTQSDSYLNLDSFYKIPGVFVKKNIHQYINITLDMESSSLQGGFTLEIPLKISFNDAAGYTVDQYTSFKTILAPTSSLNPIEKNDKNALKESYSRGIYWDQVKSRIYVCMNLYVATQKTACYMSNNNGEEWSELDIRVGSVLGHHLLTRDLYVIHRNQKTYLMYYKIYKKWLAVPNSEFQRNISANLNFSACLKLDGLNEQILTFQT</sequence>
<keyword evidence="1" id="KW-0732">Signal</keyword>
<dbReference type="Proteomes" id="UP001652625">
    <property type="component" value="Chromosome 15"/>
</dbReference>
<keyword evidence="2" id="KW-1185">Reference proteome</keyword>
<evidence type="ECO:0000256" key="1">
    <source>
        <dbReference type="SAM" id="SignalP"/>
    </source>
</evidence>
<reference evidence="3" key="1">
    <citation type="submission" date="2025-08" db="UniProtKB">
        <authorList>
            <consortium name="RefSeq"/>
        </authorList>
    </citation>
    <scope>IDENTIFICATION</scope>
</reference>
<name>A0ABM4DK47_HYDVU</name>